<feature type="transmembrane region" description="Helical" evidence="5">
    <location>
        <begin position="79"/>
        <end position="97"/>
    </location>
</feature>
<dbReference type="InterPro" id="IPR009081">
    <property type="entry name" value="PP-bd_ACP"/>
</dbReference>
<keyword evidence="5" id="KW-0472">Membrane</keyword>
<keyword evidence="5" id="KW-1133">Transmembrane helix</keyword>
<keyword evidence="1" id="KW-0808">Transferase</keyword>
<dbReference type="InterPro" id="IPR011712">
    <property type="entry name" value="Sig_transdc_His_kin_sub3_dim/P"/>
</dbReference>
<feature type="transmembrane region" description="Helical" evidence="5">
    <location>
        <begin position="120"/>
        <end position="139"/>
    </location>
</feature>
<proteinExistence type="predicted"/>
<feature type="transmembrane region" description="Helical" evidence="5">
    <location>
        <begin position="146"/>
        <end position="163"/>
    </location>
</feature>
<dbReference type="Pfam" id="PF07730">
    <property type="entry name" value="HisKA_3"/>
    <property type="match status" value="1"/>
</dbReference>
<feature type="domain" description="Carrier" evidence="6">
    <location>
        <begin position="167"/>
        <end position="243"/>
    </location>
</feature>
<evidence type="ECO:0000256" key="1">
    <source>
        <dbReference type="ARBA" id="ARBA00022679"/>
    </source>
</evidence>
<dbReference type="CDD" id="cd16917">
    <property type="entry name" value="HATPase_UhpB-NarQ-NarX-like"/>
    <property type="match status" value="1"/>
</dbReference>
<evidence type="ECO:0000313" key="8">
    <source>
        <dbReference type="Proteomes" id="UP001500665"/>
    </source>
</evidence>
<feature type="coiled-coil region" evidence="4">
    <location>
        <begin position="166"/>
        <end position="193"/>
    </location>
</feature>
<dbReference type="Gene3D" id="1.20.5.1930">
    <property type="match status" value="1"/>
</dbReference>
<evidence type="ECO:0000256" key="3">
    <source>
        <dbReference type="ARBA" id="ARBA00023012"/>
    </source>
</evidence>
<organism evidence="7 8">
    <name type="scientific">Actinocorallia libanotica</name>
    <dbReference type="NCBI Taxonomy" id="46162"/>
    <lineage>
        <taxon>Bacteria</taxon>
        <taxon>Bacillati</taxon>
        <taxon>Actinomycetota</taxon>
        <taxon>Actinomycetes</taxon>
        <taxon>Streptosporangiales</taxon>
        <taxon>Thermomonosporaceae</taxon>
        <taxon>Actinocorallia</taxon>
    </lineage>
</organism>
<gene>
    <name evidence="7" type="ORF">GCM10009550_07630</name>
</gene>
<dbReference type="InterPro" id="IPR036890">
    <property type="entry name" value="HATPase_C_sf"/>
</dbReference>
<keyword evidence="3" id="KW-0902">Two-component regulatory system</keyword>
<keyword evidence="8" id="KW-1185">Reference proteome</keyword>
<dbReference type="PANTHER" id="PTHR24421:SF63">
    <property type="entry name" value="SENSOR HISTIDINE KINASE DESK"/>
    <property type="match status" value="1"/>
</dbReference>
<evidence type="ECO:0000256" key="5">
    <source>
        <dbReference type="SAM" id="Phobius"/>
    </source>
</evidence>
<evidence type="ECO:0000256" key="2">
    <source>
        <dbReference type="ARBA" id="ARBA00022777"/>
    </source>
</evidence>
<keyword evidence="5" id="KW-0812">Transmembrane</keyword>
<evidence type="ECO:0000259" key="6">
    <source>
        <dbReference type="PROSITE" id="PS50075"/>
    </source>
</evidence>
<feature type="transmembrane region" description="Helical" evidence="5">
    <location>
        <begin position="22"/>
        <end position="42"/>
    </location>
</feature>
<dbReference type="RefSeq" id="WP_344237269.1">
    <property type="nucleotide sequence ID" value="NZ_BAAAHH010000002.1"/>
</dbReference>
<keyword evidence="2" id="KW-0418">Kinase</keyword>
<dbReference type="PROSITE" id="PS50075">
    <property type="entry name" value="CARRIER"/>
    <property type="match status" value="1"/>
</dbReference>
<evidence type="ECO:0000313" key="7">
    <source>
        <dbReference type="EMBL" id="GAA0939247.1"/>
    </source>
</evidence>
<evidence type="ECO:0000256" key="4">
    <source>
        <dbReference type="SAM" id="Coils"/>
    </source>
</evidence>
<protein>
    <recommendedName>
        <fullName evidence="6">Carrier domain-containing protein</fullName>
    </recommendedName>
</protein>
<dbReference type="EMBL" id="BAAAHH010000002">
    <property type="protein sequence ID" value="GAA0939247.1"/>
    <property type="molecule type" value="Genomic_DNA"/>
</dbReference>
<sequence>MELVFGYAPEGTRRRSPRLGRAIGLSLGVLYLIPLIGSIAELSGAKRILAALTYTAFLALYYAVCLVRDTWHDAIGPRTWALYALFLTVAVTAPPLLGPDFDAFLIYPAVVSAIFLPKRWTLPAIAACSLAAFAVSEAIGTRQHGVLIVTATTFSLGVMMLAFRHSRELVEQLREARAEVARLAAAEERLRIARDLHDLLGHSLSLIALKSELATRLAERDPSRAASEMRDVNGVAREALRDVRETVTGYRRRTLAEELDSARSVLTAAGVEPVVNLSGTPLPEPHDALFAWAVRECVTNVVRHARARRCEITVTSSFLEVTDDGRAEAAAVPGNGLRGLRERAAELGGTVQTAPRPSGGFMVRVGL</sequence>
<comment type="caution">
    <text evidence="7">The sequence shown here is derived from an EMBL/GenBank/DDBJ whole genome shotgun (WGS) entry which is preliminary data.</text>
</comment>
<reference evidence="7 8" key="1">
    <citation type="journal article" date="2019" name="Int. J. Syst. Evol. Microbiol.">
        <title>The Global Catalogue of Microorganisms (GCM) 10K type strain sequencing project: providing services to taxonomists for standard genome sequencing and annotation.</title>
        <authorList>
            <consortium name="The Broad Institute Genomics Platform"/>
            <consortium name="The Broad Institute Genome Sequencing Center for Infectious Disease"/>
            <person name="Wu L."/>
            <person name="Ma J."/>
        </authorList>
    </citation>
    <scope>NUCLEOTIDE SEQUENCE [LARGE SCALE GENOMIC DNA]</scope>
    <source>
        <strain evidence="7 8">JCM 10696</strain>
    </source>
</reference>
<dbReference type="Gene3D" id="3.30.565.10">
    <property type="entry name" value="Histidine kinase-like ATPase, C-terminal domain"/>
    <property type="match status" value="1"/>
</dbReference>
<dbReference type="InterPro" id="IPR050482">
    <property type="entry name" value="Sensor_HK_TwoCompSys"/>
</dbReference>
<dbReference type="SUPFAM" id="SSF55874">
    <property type="entry name" value="ATPase domain of HSP90 chaperone/DNA topoisomerase II/histidine kinase"/>
    <property type="match status" value="1"/>
</dbReference>
<accession>A0ABN1Q8V0</accession>
<name>A0ABN1Q8V0_9ACTN</name>
<dbReference type="PANTHER" id="PTHR24421">
    <property type="entry name" value="NITRATE/NITRITE SENSOR PROTEIN NARX-RELATED"/>
    <property type="match status" value="1"/>
</dbReference>
<dbReference type="Proteomes" id="UP001500665">
    <property type="component" value="Unassembled WGS sequence"/>
</dbReference>
<feature type="transmembrane region" description="Helical" evidence="5">
    <location>
        <begin position="48"/>
        <end position="67"/>
    </location>
</feature>
<keyword evidence="4" id="KW-0175">Coiled coil</keyword>